<reference evidence="3 4" key="1">
    <citation type="journal article" date="2019" name="Int. J. Syst. Evol. Microbiol.">
        <title>The Global Catalogue of Microorganisms (GCM) 10K type strain sequencing project: providing services to taxonomists for standard genome sequencing and annotation.</title>
        <authorList>
            <consortium name="The Broad Institute Genomics Platform"/>
            <consortium name="The Broad Institute Genome Sequencing Center for Infectious Disease"/>
            <person name="Wu L."/>
            <person name="Ma J."/>
        </authorList>
    </citation>
    <scope>NUCLEOTIDE SEQUENCE [LARGE SCALE GENOMIC DNA]</scope>
    <source>
        <strain evidence="3 4">DT31</strain>
    </source>
</reference>
<dbReference type="EMBL" id="JBHTAH010000004">
    <property type="protein sequence ID" value="MFC7069248.1"/>
    <property type="molecule type" value="Genomic_DNA"/>
</dbReference>
<protein>
    <submittedName>
        <fullName evidence="3">DUF6789 family protein</fullName>
    </submittedName>
</protein>
<feature type="region of interest" description="Disordered" evidence="1">
    <location>
        <begin position="137"/>
        <end position="162"/>
    </location>
</feature>
<dbReference type="RefSeq" id="WP_284032103.1">
    <property type="nucleotide sequence ID" value="NZ_CP126154.1"/>
</dbReference>
<dbReference type="InterPro" id="IPR046739">
    <property type="entry name" value="DUF6789"/>
</dbReference>
<dbReference type="AlphaFoldDB" id="A0ABD5WFG3"/>
<organism evidence="3 4">
    <name type="scientific">Halobaculum lipolyticum</name>
    <dbReference type="NCBI Taxonomy" id="3032001"/>
    <lineage>
        <taxon>Archaea</taxon>
        <taxon>Methanobacteriati</taxon>
        <taxon>Methanobacteriota</taxon>
        <taxon>Stenosarchaea group</taxon>
        <taxon>Halobacteria</taxon>
        <taxon>Halobacteriales</taxon>
        <taxon>Haloferacaceae</taxon>
        <taxon>Halobaculum</taxon>
    </lineage>
</organism>
<keyword evidence="2" id="KW-0472">Membrane</keyword>
<gene>
    <name evidence="3" type="ORF">ACFQL9_06305</name>
</gene>
<sequence>MNKPLSAVVGGGTGTAVLTVALLVVEVETRSRIGLFEVVARFVGAGDDVALGFLLFALAGTVAWPLVFVGLEAYLPLGPDPAVRGIGFAIPLWAAFVVLGRGDLSGAILVVFGVLTLFAHVAYGFTLGSVYGRLSGETEARRPGYPEREPDPERNDAGDAER</sequence>
<dbReference type="GeneID" id="81123929"/>
<keyword evidence="2" id="KW-0812">Transmembrane</keyword>
<feature type="transmembrane region" description="Helical" evidence="2">
    <location>
        <begin position="48"/>
        <end position="69"/>
    </location>
</feature>
<comment type="caution">
    <text evidence="3">The sequence shown here is derived from an EMBL/GenBank/DDBJ whole genome shotgun (WGS) entry which is preliminary data.</text>
</comment>
<feature type="transmembrane region" description="Helical" evidence="2">
    <location>
        <begin position="106"/>
        <end position="125"/>
    </location>
</feature>
<evidence type="ECO:0000313" key="3">
    <source>
        <dbReference type="EMBL" id="MFC7069248.1"/>
    </source>
</evidence>
<feature type="transmembrane region" description="Helical" evidence="2">
    <location>
        <begin position="81"/>
        <end position="99"/>
    </location>
</feature>
<dbReference type="Proteomes" id="UP001596461">
    <property type="component" value="Unassembled WGS sequence"/>
</dbReference>
<name>A0ABD5WFG3_9EURY</name>
<feature type="transmembrane region" description="Helical" evidence="2">
    <location>
        <begin position="6"/>
        <end position="27"/>
    </location>
</feature>
<evidence type="ECO:0000313" key="4">
    <source>
        <dbReference type="Proteomes" id="UP001596461"/>
    </source>
</evidence>
<evidence type="ECO:0000256" key="2">
    <source>
        <dbReference type="SAM" id="Phobius"/>
    </source>
</evidence>
<keyword evidence="4" id="KW-1185">Reference proteome</keyword>
<dbReference type="Pfam" id="PF20587">
    <property type="entry name" value="DUF6789"/>
    <property type="match status" value="1"/>
</dbReference>
<accession>A0ABD5WFG3</accession>
<keyword evidence="2" id="KW-1133">Transmembrane helix</keyword>
<evidence type="ECO:0000256" key="1">
    <source>
        <dbReference type="SAM" id="MobiDB-lite"/>
    </source>
</evidence>
<proteinExistence type="predicted"/>